<keyword evidence="3" id="KW-1185">Reference proteome</keyword>
<feature type="domain" description="3-beta hydroxysteroid dehydrogenase/isomerase" evidence="1">
    <location>
        <begin position="4"/>
        <end position="259"/>
    </location>
</feature>
<dbReference type="SUPFAM" id="SSF51735">
    <property type="entry name" value="NAD(P)-binding Rossmann-fold domains"/>
    <property type="match status" value="1"/>
</dbReference>
<dbReference type="InterPro" id="IPR002225">
    <property type="entry name" value="3Beta_OHSteriod_DH/Estase"/>
</dbReference>
<dbReference type="Pfam" id="PF01073">
    <property type="entry name" value="3Beta_HSD"/>
    <property type="match status" value="1"/>
</dbReference>
<dbReference type="RefSeq" id="WP_184933820.1">
    <property type="nucleotide sequence ID" value="NZ_JACHJV010000001.1"/>
</dbReference>
<evidence type="ECO:0000313" key="3">
    <source>
        <dbReference type="Proteomes" id="UP000540506"/>
    </source>
</evidence>
<proteinExistence type="predicted"/>
<dbReference type="PANTHER" id="PTHR48079">
    <property type="entry name" value="PROTEIN YEEZ"/>
    <property type="match status" value="1"/>
</dbReference>
<dbReference type="InterPro" id="IPR036291">
    <property type="entry name" value="NAD(P)-bd_dom_sf"/>
</dbReference>
<evidence type="ECO:0000259" key="1">
    <source>
        <dbReference type="Pfam" id="PF01073"/>
    </source>
</evidence>
<evidence type="ECO:0000313" key="2">
    <source>
        <dbReference type="EMBL" id="MBB4921495.1"/>
    </source>
</evidence>
<protein>
    <submittedName>
        <fullName evidence="2">Nucleoside-diphosphate-sugar epimerase</fullName>
    </submittedName>
</protein>
<dbReference type="GO" id="GO:0005737">
    <property type="term" value="C:cytoplasm"/>
    <property type="evidence" value="ECO:0007669"/>
    <property type="project" value="TreeGrafter"/>
</dbReference>
<name>A0A7W7VTJ5_KITKI</name>
<organism evidence="2 3">
    <name type="scientific">Kitasatospora kifunensis</name>
    <name type="common">Streptomyces kifunensis</name>
    <dbReference type="NCBI Taxonomy" id="58351"/>
    <lineage>
        <taxon>Bacteria</taxon>
        <taxon>Bacillati</taxon>
        <taxon>Actinomycetota</taxon>
        <taxon>Actinomycetes</taxon>
        <taxon>Kitasatosporales</taxon>
        <taxon>Streptomycetaceae</taxon>
        <taxon>Kitasatospora</taxon>
    </lineage>
</organism>
<comment type="caution">
    <text evidence="2">The sequence shown here is derived from an EMBL/GenBank/DDBJ whole genome shotgun (WGS) entry which is preliminary data.</text>
</comment>
<dbReference type="PANTHER" id="PTHR48079:SF6">
    <property type="entry name" value="NAD(P)-BINDING DOMAIN-CONTAINING PROTEIN-RELATED"/>
    <property type="match status" value="1"/>
</dbReference>
<reference evidence="2 3" key="1">
    <citation type="submission" date="2020-08" db="EMBL/GenBank/DDBJ databases">
        <title>Sequencing the genomes of 1000 actinobacteria strains.</title>
        <authorList>
            <person name="Klenk H.-P."/>
        </authorList>
    </citation>
    <scope>NUCLEOTIDE SEQUENCE [LARGE SCALE GENOMIC DNA]</scope>
    <source>
        <strain evidence="2 3">DSM 41654</strain>
    </source>
</reference>
<dbReference type="GO" id="GO:0006694">
    <property type="term" value="P:steroid biosynthetic process"/>
    <property type="evidence" value="ECO:0007669"/>
    <property type="project" value="InterPro"/>
</dbReference>
<dbReference type="EMBL" id="JACHJV010000001">
    <property type="protein sequence ID" value="MBB4921495.1"/>
    <property type="molecule type" value="Genomic_DNA"/>
</dbReference>
<dbReference type="AlphaFoldDB" id="A0A7W7VTJ5"/>
<dbReference type="GO" id="GO:0004029">
    <property type="term" value="F:aldehyde dehydrogenase (NAD+) activity"/>
    <property type="evidence" value="ECO:0007669"/>
    <property type="project" value="TreeGrafter"/>
</dbReference>
<sequence>MKVLVTGASGFLGGHLVDGALRAGHEVRALVRPSSDISRLATLPGLELVYGNLRDPDSLRAAVKGVDVVHHSAARVLEHGTRAQFSAENIGGTTRLLLAAQAAGAQRFVFISSPSALMDRSDGDLLDIDESTPYPARWHNLYSETKAIAEQRVLAANQPGFTTLALRPRGIWGPRDHSGFLPRMVARMLTGGLPDLSGGKRVLVSLCHCDNAVAAALRAAEAPAERVGGRAYFIADREQTDLWAFLARLAELFGGQPPTRRIPPLVRDALVEAIELLWLLPCLAANRERPLSRYTVALLTRSSTYRTAAAERDFGYRPVTDQELGLARLLEWVESIGGATSYARLANS</sequence>
<gene>
    <name evidence="2" type="ORF">FHR34_000488</name>
</gene>
<dbReference type="InterPro" id="IPR051783">
    <property type="entry name" value="NAD(P)-dependent_oxidoreduct"/>
</dbReference>
<dbReference type="GO" id="GO:0016616">
    <property type="term" value="F:oxidoreductase activity, acting on the CH-OH group of donors, NAD or NADP as acceptor"/>
    <property type="evidence" value="ECO:0007669"/>
    <property type="project" value="InterPro"/>
</dbReference>
<accession>A0A7W7VTJ5</accession>
<dbReference type="Proteomes" id="UP000540506">
    <property type="component" value="Unassembled WGS sequence"/>
</dbReference>
<dbReference type="Gene3D" id="3.40.50.720">
    <property type="entry name" value="NAD(P)-binding Rossmann-like Domain"/>
    <property type="match status" value="1"/>
</dbReference>